<feature type="compositionally biased region" description="Low complexity" evidence="1">
    <location>
        <begin position="166"/>
        <end position="181"/>
    </location>
</feature>
<keyword evidence="3" id="KW-1185">Reference proteome</keyword>
<evidence type="ECO:0000313" key="2">
    <source>
        <dbReference type="EMBL" id="EMD35338.1"/>
    </source>
</evidence>
<dbReference type="AlphaFoldDB" id="M2QE61"/>
<reference evidence="2 3" key="1">
    <citation type="journal article" date="2012" name="Proc. Natl. Acad. Sci. U.S.A.">
        <title>Comparative genomics of Ceriporiopsis subvermispora and Phanerochaete chrysosporium provide insight into selective ligninolysis.</title>
        <authorList>
            <person name="Fernandez-Fueyo E."/>
            <person name="Ruiz-Duenas F.J."/>
            <person name="Ferreira P."/>
            <person name="Floudas D."/>
            <person name="Hibbett D.S."/>
            <person name="Canessa P."/>
            <person name="Larrondo L.F."/>
            <person name="James T.Y."/>
            <person name="Seelenfreund D."/>
            <person name="Lobos S."/>
            <person name="Polanco R."/>
            <person name="Tello M."/>
            <person name="Honda Y."/>
            <person name="Watanabe T."/>
            <person name="Watanabe T."/>
            <person name="Ryu J.S."/>
            <person name="Kubicek C.P."/>
            <person name="Schmoll M."/>
            <person name="Gaskell J."/>
            <person name="Hammel K.E."/>
            <person name="St John F.J."/>
            <person name="Vanden Wymelenberg A."/>
            <person name="Sabat G."/>
            <person name="Splinter BonDurant S."/>
            <person name="Syed K."/>
            <person name="Yadav J.S."/>
            <person name="Doddapaneni H."/>
            <person name="Subramanian V."/>
            <person name="Lavin J.L."/>
            <person name="Oguiza J.A."/>
            <person name="Perez G."/>
            <person name="Pisabarro A.G."/>
            <person name="Ramirez L."/>
            <person name="Santoyo F."/>
            <person name="Master E."/>
            <person name="Coutinho P.M."/>
            <person name="Henrissat B."/>
            <person name="Lombard V."/>
            <person name="Magnuson J.K."/>
            <person name="Kuees U."/>
            <person name="Hori C."/>
            <person name="Igarashi K."/>
            <person name="Samejima M."/>
            <person name="Held B.W."/>
            <person name="Barry K.W."/>
            <person name="LaButti K.M."/>
            <person name="Lapidus A."/>
            <person name="Lindquist E.A."/>
            <person name="Lucas S.M."/>
            <person name="Riley R."/>
            <person name="Salamov A.A."/>
            <person name="Hoffmeister D."/>
            <person name="Schwenk D."/>
            <person name="Hadar Y."/>
            <person name="Yarden O."/>
            <person name="de Vries R.P."/>
            <person name="Wiebenga A."/>
            <person name="Stenlid J."/>
            <person name="Eastwood D."/>
            <person name="Grigoriev I.V."/>
            <person name="Berka R.M."/>
            <person name="Blanchette R.A."/>
            <person name="Kersten P."/>
            <person name="Martinez A.T."/>
            <person name="Vicuna R."/>
            <person name="Cullen D."/>
        </authorList>
    </citation>
    <scope>NUCLEOTIDE SEQUENCE [LARGE SCALE GENOMIC DNA]</scope>
    <source>
        <strain evidence="2 3">B</strain>
    </source>
</reference>
<dbReference type="EMBL" id="KB445800">
    <property type="protein sequence ID" value="EMD35338.1"/>
    <property type="molecule type" value="Genomic_DNA"/>
</dbReference>
<dbReference type="Proteomes" id="UP000016930">
    <property type="component" value="Unassembled WGS sequence"/>
</dbReference>
<evidence type="ECO:0000256" key="1">
    <source>
        <dbReference type="SAM" id="MobiDB-lite"/>
    </source>
</evidence>
<proteinExistence type="predicted"/>
<name>M2QE61_CERS8</name>
<dbReference type="HOGENOM" id="CLU_1315252_0_0_1"/>
<protein>
    <submittedName>
        <fullName evidence="2">Uncharacterized protein</fullName>
    </submittedName>
</protein>
<gene>
    <name evidence="2" type="ORF">CERSUDRAFT_124679</name>
</gene>
<evidence type="ECO:0000313" key="3">
    <source>
        <dbReference type="Proteomes" id="UP000016930"/>
    </source>
</evidence>
<sequence length="209" mass="22049">MDVQSRPVMFALIRMYDFAEQAVEGITLSMDFDVSMSEPAITEFALHEPPELPNARAQAPGNDDGYPAEASSEAIAQHGQTLVSATCFITKLDTRATVTIAIGVWVPTPAFIIRASCPAIVSPHLITTNASVDVKDEPTEPTVEPGVESDDEDAEKTYLSTKSEASARTVPSSTTSTTASADATALGRFVRAPIASQAPVTTATDDDSS</sequence>
<accession>M2QE61</accession>
<organism evidence="2 3">
    <name type="scientific">Ceriporiopsis subvermispora (strain B)</name>
    <name type="common">White-rot fungus</name>
    <name type="synonym">Gelatoporia subvermispora</name>
    <dbReference type="NCBI Taxonomy" id="914234"/>
    <lineage>
        <taxon>Eukaryota</taxon>
        <taxon>Fungi</taxon>
        <taxon>Dikarya</taxon>
        <taxon>Basidiomycota</taxon>
        <taxon>Agaricomycotina</taxon>
        <taxon>Agaricomycetes</taxon>
        <taxon>Polyporales</taxon>
        <taxon>Gelatoporiaceae</taxon>
        <taxon>Gelatoporia</taxon>
    </lineage>
</organism>
<feature type="region of interest" description="Disordered" evidence="1">
    <location>
        <begin position="132"/>
        <end position="181"/>
    </location>
</feature>